<name>A0A7E4UY58_PANRE</name>
<dbReference type="Gene3D" id="3.10.100.10">
    <property type="entry name" value="Mannose-Binding Protein A, subunit A"/>
    <property type="match status" value="1"/>
</dbReference>
<dbReference type="SMART" id="SM00034">
    <property type="entry name" value="CLECT"/>
    <property type="match status" value="1"/>
</dbReference>
<evidence type="ECO:0000259" key="2">
    <source>
        <dbReference type="PROSITE" id="PS50041"/>
    </source>
</evidence>
<protein>
    <submittedName>
        <fullName evidence="4">C-type lectin domain-containing protein</fullName>
    </submittedName>
</protein>
<feature type="domain" description="C-type lectin" evidence="2">
    <location>
        <begin position="177"/>
        <end position="289"/>
    </location>
</feature>
<keyword evidence="1" id="KW-0732">Signal</keyword>
<dbReference type="PROSITE" id="PS50041">
    <property type="entry name" value="C_TYPE_LECTIN_2"/>
    <property type="match status" value="1"/>
</dbReference>
<feature type="chain" id="PRO_5028955293" evidence="1">
    <location>
        <begin position="20"/>
        <end position="317"/>
    </location>
</feature>
<dbReference type="InterPro" id="IPR016186">
    <property type="entry name" value="C-type_lectin-like/link_sf"/>
</dbReference>
<dbReference type="WBParaSite" id="Pan_g14234.t1">
    <property type="protein sequence ID" value="Pan_g14234.t1"/>
    <property type="gene ID" value="Pan_g14234"/>
</dbReference>
<reference evidence="4" key="2">
    <citation type="submission" date="2020-10" db="UniProtKB">
        <authorList>
            <consortium name="WormBaseParasite"/>
        </authorList>
    </citation>
    <scope>IDENTIFICATION</scope>
</reference>
<dbReference type="SUPFAM" id="SSF56436">
    <property type="entry name" value="C-type lectin-like"/>
    <property type="match status" value="1"/>
</dbReference>
<dbReference type="Proteomes" id="UP000492821">
    <property type="component" value="Unassembled WGS sequence"/>
</dbReference>
<reference evidence="3" key="1">
    <citation type="journal article" date="2013" name="Genetics">
        <title>The draft genome and transcriptome of Panagrellus redivivus are shaped by the harsh demands of a free-living lifestyle.</title>
        <authorList>
            <person name="Srinivasan J."/>
            <person name="Dillman A.R."/>
            <person name="Macchietto M.G."/>
            <person name="Heikkinen L."/>
            <person name="Lakso M."/>
            <person name="Fracchia K.M."/>
            <person name="Antoshechkin I."/>
            <person name="Mortazavi A."/>
            <person name="Wong G."/>
            <person name="Sternberg P.W."/>
        </authorList>
    </citation>
    <scope>NUCLEOTIDE SEQUENCE [LARGE SCALE GENOMIC DNA]</scope>
    <source>
        <strain evidence="3">MT8872</strain>
    </source>
</reference>
<feature type="signal peptide" evidence="1">
    <location>
        <begin position="1"/>
        <end position="19"/>
    </location>
</feature>
<dbReference type="AlphaFoldDB" id="A0A7E4UY58"/>
<organism evidence="3 4">
    <name type="scientific">Panagrellus redivivus</name>
    <name type="common">Microworm</name>
    <dbReference type="NCBI Taxonomy" id="6233"/>
    <lineage>
        <taxon>Eukaryota</taxon>
        <taxon>Metazoa</taxon>
        <taxon>Ecdysozoa</taxon>
        <taxon>Nematoda</taxon>
        <taxon>Chromadorea</taxon>
        <taxon>Rhabditida</taxon>
        <taxon>Tylenchina</taxon>
        <taxon>Panagrolaimomorpha</taxon>
        <taxon>Panagrolaimoidea</taxon>
        <taxon>Panagrolaimidae</taxon>
        <taxon>Panagrellus</taxon>
    </lineage>
</organism>
<evidence type="ECO:0000256" key="1">
    <source>
        <dbReference type="SAM" id="SignalP"/>
    </source>
</evidence>
<evidence type="ECO:0000313" key="4">
    <source>
        <dbReference type="WBParaSite" id="Pan_g14234.t1"/>
    </source>
</evidence>
<dbReference type="InterPro" id="IPR016187">
    <property type="entry name" value="CTDL_fold"/>
</dbReference>
<sequence>MKCRIFLAILFILTAPCYGKVTILHLNGVFLAADSLSMYYTTDNIDCLKQCGKNSSCIGVQMMTDMGMCSLLTMVRDVRNAMECDYYIKKERTVNIPGRSLTPLQQILQNSVYATQEACPEGWTDGGNCTSVVSQSACENYATFLGATYDGTKCVMPRMNVTYSCPNTKLTLKRFSNGYFCYAMILRGQLNGTIATMNDFCYNETGCYLASIHSEAENEFIASMRDSSLSDNGVIIGLESINGQVENATDFQWLDRTVLDYANFDDTSVPTKGVYAFPYPVMSTSNKWQTYTDQASFDLSTFAKSMICRCDASATYS</sequence>
<keyword evidence="3" id="KW-1185">Reference proteome</keyword>
<accession>A0A7E4UY58</accession>
<evidence type="ECO:0000313" key="3">
    <source>
        <dbReference type="Proteomes" id="UP000492821"/>
    </source>
</evidence>
<proteinExistence type="predicted"/>
<dbReference type="InterPro" id="IPR001304">
    <property type="entry name" value="C-type_lectin-like"/>
</dbReference>